<dbReference type="SUPFAM" id="SSF52540">
    <property type="entry name" value="P-loop containing nucleoside triphosphate hydrolases"/>
    <property type="match status" value="2"/>
</dbReference>
<dbReference type="EMBL" id="DRLI01000072">
    <property type="protein sequence ID" value="HHM01752.1"/>
    <property type="molecule type" value="Genomic_DNA"/>
</dbReference>
<evidence type="ECO:0000256" key="2">
    <source>
        <dbReference type="ARBA" id="ARBA00022840"/>
    </source>
</evidence>
<dbReference type="InterPro" id="IPR017871">
    <property type="entry name" value="ABC_transporter-like_CS"/>
</dbReference>
<gene>
    <name evidence="4" type="ORF">ENJ15_01975</name>
</gene>
<dbReference type="Proteomes" id="UP000885771">
    <property type="component" value="Unassembled WGS sequence"/>
</dbReference>
<dbReference type="InterPro" id="IPR027417">
    <property type="entry name" value="P-loop_NTPase"/>
</dbReference>
<dbReference type="SMART" id="SM00382">
    <property type="entry name" value="AAA"/>
    <property type="match status" value="2"/>
</dbReference>
<dbReference type="GO" id="GO:0016887">
    <property type="term" value="F:ATP hydrolysis activity"/>
    <property type="evidence" value="ECO:0007669"/>
    <property type="project" value="InterPro"/>
</dbReference>
<evidence type="ECO:0000313" key="4">
    <source>
        <dbReference type="EMBL" id="HHM01752.1"/>
    </source>
</evidence>
<dbReference type="PROSITE" id="PS50893">
    <property type="entry name" value="ABC_TRANSPORTER_2"/>
    <property type="match status" value="2"/>
</dbReference>
<dbReference type="InterPro" id="IPR015854">
    <property type="entry name" value="ABC_transpr_LolD-like"/>
</dbReference>
<evidence type="ECO:0000256" key="1">
    <source>
        <dbReference type="ARBA" id="ARBA00022741"/>
    </source>
</evidence>
<organism evidence="4">
    <name type="scientific">Caldithrix abyssi</name>
    <dbReference type="NCBI Taxonomy" id="187145"/>
    <lineage>
        <taxon>Bacteria</taxon>
        <taxon>Pseudomonadati</taxon>
        <taxon>Calditrichota</taxon>
        <taxon>Calditrichia</taxon>
        <taxon>Calditrichales</taxon>
        <taxon>Calditrichaceae</taxon>
        <taxon>Caldithrix</taxon>
    </lineage>
</organism>
<evidence type="ECO:0000259" key="3">
    <source>
        <dbReference type="PROSITE" id="PS50893"/>
    </source>
</evidence>
<dbReference type="AlphaFoldDB" id="A0A7V5RNG9"/>
<dbReference type="InterPro" id="IPR003593">
    <property type="entry name" value="AAA+_ATPase"/>
</dbReference>
<protein>
    <submittedName>
        <fullName evidence="4">ATP-binding cassette domain-containing protein</fullName>
    </submittedName>
</protein>
<dbReference type="GO" id="GO:0022857">
    <property type="term" value="F:transmembrane transporter activity"/>
    <property type="evidence" value="ECO:0007669"/>
    <property type="project" value="TreeGrafter"/>
</dbReference>
<dbReference type="Gene3D" id="3.40.50.300">
    <property type="entry name" value="P-loop containing nucleotide triphosphate hydrolases"/>
    <property type="match status" value="2"/>
</dbReference>
<dbReference type="GO" id="GO:0005886">
    <property type="term" value="C:plasma membrane"/>
    <property type="evidence" value="ECO:0007669"/>
    <property type="project" value="TreeGrafter"/>
</dbReference>
<proteinExistence type="predicted"/>
<dbReference type="GO" id="GO:0005524">
    <property type="term" value="F:ATP binding"/>
    <property type="evidence" value="ECO:0007669"/>
    <property type="project" value="UniProtKB-KW"/>
</dbReference>
<dbReference type="PROSITE" id="PS00211">
    <property type="entry name" value="ABC_TRANSPORTER_1"/>
    <property type="match status" value="1"/>
</dbReference>
<feature type="domain" description="ABC transporter" evidence="3">
    <location>
        <begin position="5"/>
        <end position="255"/>
    </location>
</feature>
<dbReference type="Pfam" id="PF00005">
    <property type="entry name" value="ABC_tran"/>
    <property type="match status" value="2"/>
</dbReference>
<keyword evidence="1" id="KW-0547">Nucleotide-binding</keyword>
<comment type="caution">
    <text evidence="4">The sequence shown here is derived from an EMBL/GenBank/DDBJ whole genome shotgun (WGS) entry which is preliminary data.</text>
</comment>
<sequence length="519" mass="58602">MADSFSSLNINIHTDQRCLARVESFGFETGKITFLLGESGIGKSLLSKVYMGIMPPRRLIIDVNGKPYDHHFAQARRAPRLRDGFFVFQEPSSHFNPMRTIGQQLNEGQLGRLGPEAGNTVLQAFWPDKSVAENLLKVYPKPYRPSGGEKQRLLLAMAFKKIALYQKKKNTGDALFIFDEPSGSLDNAARNRFLDELITRYRQKPFTAVVITHDYTIVSHLSRHYAGLAGEVAWMELLRDTKEEGRLLLKPFPHHSFEAWLASLAPVRSQLDHSGHEILRLKSGVSIWERRFAFLDARGREVDFTLNRGEATYIKAPSGVGKTTMAKIIMGLLTAEQAGLTILNRPVPETGKRAFYARYIWGKQATMVFQHADEALNGELTVEEVFKVLSPGRNVNRQKIMRRLREWFGDRIPETFLHRPVKYLSGGQKQRLNLLRGFVQNTDILILDEPLNGLDLKSAALVIKKIQERQRDGKAILIISHNEDIMEKIIPGENIFYLEAASGASKKDGGSVPSLHTMP</sequence>
<dbReference type="PANTHER" id="PTHR24220">
    <property type="entry name" value="IMPORT ATP-BINDING PROTEIN"/>
    <property type="match status" value="1"/>
</dbReference>
<dbReference type="InterPro" id="IPR003439">
    <property type="entry name" value="ABC_transporter-like_ATP-bd"/>
</dbReference>
<name>A0A7V5RNG9_CALAY</name>
<accession>A0A7V5RNG9</accession>
<feature type="domain" description="ABC transporter" evidence="3">
    <location>
        <begin position="279"/>
        <end position="519"/>
    </location>
</feature>
<reference evidence="4" key="1">
    <citation type="journal article" date="2020" name="mSystems">
        <title>Genome- and Community-Level Interaction Insights into Carbon Utilization and Element Cycling Functions of Hydrothermarchaeota in Hydrothermal Sediment.</title>
        <authorList>
            <person name="Zhou Z."/>
            <person name="Liu Y."/>
            <person name="Xu W."/>
            <person name="Pan J."/>
            <person name="Luo Z.H."/>
            <person name="Li M."/>
        </authorList>
    </citation>
    <scope>NUCLEOTIDE SEQUENCE [LARGE SCALE GENOMIC DNA]</scope>
    <source>
        <strain evidence="4">HyVt-460</strain>
    </source>
</reference>
<keyword evidence="2 4" id="KW-0067">ATP-binding</keyword>